<feature type="compositionally biased region" description="Basic and acidic residues" evidence="1">
    <location>
        <begin position="317"/>
        <end position="326"/>
    </location>
</feature>
<dbReference type="GO" id="GO:0005737">
    <property type="term" value="C:cytoplasm"/>
    <property type="evidence" value="ECO:0007669"/>
    <property type="project" value="TreeGrafter"/>
</dbReference>
<dbReference type="Proteomes" id="UP000298138">
    <property type="component" value="Unassembled WGS sequence"/>
</dbReference>
<dbReference type="AlphaFoldDB" id="A0A4S2N6X2"/>
<dbReference type="GO" id="GO:0004620">
    <property type="term" value="F:phospholipase activity"/>
    <property type="evidence" value="ECO:0007669"/>
    <property type="project" value="TreeGrafter"/>
</dbReference>
<organism evidence="3 4">
    <name type="scientific">Ascodesmis nigricans</name>
    <dbReference type="NCBI Taxonomy" id="341454"/>
    <lineage>
        <taxon>Eukaryota</taxon>
        <taxon>Fungi</taxon>
        <taxon>Dikarya</taxon>
        <taxon>Ascomycota</taxon>
        <taxon>Pezizomycotina</taxon>
        <taxon>Pezizomycetes</taxon>
        <taxon>Pezizales</taxon>
        <taxon>Ascodesmidaceae</taxon>
        <taxon>Ascodesmis</taxon>
    </lineage>
</organism>
<evidence type="ECO:0000313" key="4">
    <source>
        <dbReference type="Proteomes" id="UP000298138"/>
    </source>
</evidence>
<keyword evidence="4" id="KW-1185">Reference proteome</keyword>
<sequence>MTTSSPPKQAPVPPASTSRPVTPVTSANPTTKDHTVSSFRHRLSQREYPPDCPPLSVRWFYAVDVPKKKPYETGQKPPPKPPSKYVPFAPEDSKALETTYQKLSEEEDEAEKSAYRRHVEREAVKAGEEGDIGIVGRGDSPVDDIQEHVKEKRKVTVPVNEDYLFDVDIRERELAPTYWLGPVYDVRRGTWFYQEGNTLRPCDENLATQLEEGYLQVKPFRNAQRPKTPSSAPGSRSDSPARISTASGAPQAPQQQQTWRLYGSYINSFVVFADSTTAWLLTDDFYGKLSATVWQRVTAGSNMGGIKIVRGYTEPAKTGEKKDKDGQSTTAVLDKSAPDAKKPGPSSSAANETTAEGRTSRDIGRIALERKLSTYAGETEKLLEDEMKEDYRANEDREDPARDIEHLILVTHGIGQKLGMRLESVNFVHDVNVLRKSLKSIYGTSPELQLLNNEGSDLKRKNSRIQVLPVCWRHLLDFPKQSLRENRGEQDLATASSYEDAYPSLEDITVEGVPSVRNLVSDLALDILLYQSTTYREHIVSTVLQECNRIYALFRSRNPTFKGKVSFIGHSLGSAIMFDILCRQPEPISSPTSTSEITSAPVKLDFDVEHFFALGSPIGLFQMLQGSTITARPLTAAVKDSPYPVAAPACKQIFNIFHPSDPIAYRLEPLVSKAMAQLKPQPLPYTKRGLFSSNGPVTNLSQTVSRSVGNFWNSLSTGIASSLINRSLGIDGSSNTQQQPQQQQQQQPQPPPFDPNTQSASPLSPGSAPLPTPSTELETLFSGFQNRGGEASSSEGIQMKKEDEKVRRLNRHGRVDWAIQEGVFDISLIASIASHLAYWGDEDVGHFVVRETLLGEGGRRRKRKGEGR</sequence>
<dbReference type="InterPro" id="IPR055555">
    <property type="entry name" value="PA-PLA1_DUF7131"/>
</dbReference>
<dbReference type="PANTHER" id="PTHR23509">
    <property type="entry name" value="PA-PL1 PHOSPHOLIPASE FAMILY"/>
    <property type="match status" value="1"/>
</dbReference>
<dbReference type="EMBL" id="ML220112">
    <property type="protein sequence ID" value="TGZ84973.1"/>
    <property type="molecule type" value="Genomic_DNA"/>
</dbReference>
<dbReference type="Pfam" id="PF23465">
    <property type="entry name" value="DUF7131"/>
    <property type="match status" value="1"/>
</dbReference>
<dbReference type="InterPro" id="IPR057826">
    <property type="entry name" value="WWE_C20G8.02"/>
</dbReference>
<name>A0A4S2N6X2_9PEZI</name>
<dbReference type="STRING" id="341454.A0A4S2N6X2"/>
<dbReference type="PANTHER" id="PTHR23509:SF10">
    <property type="entry name" value="LD21067P"/>
    <property type="match status" value="1"/>
</dbReference>
<feature type="region of interest" description="Disordered" evidence="1">
    <location>
        <begin position="218"/>
        <end position="255"/>
    </location>
</feature>
<feature type="compositionally biased region" description="Low complexity" evidence="1">
    <location>
        <begin position="737"/>
        <end position="747"/>
    </location>
</feature>
<feature type="region of interest" description="Disordered" evidence="1">
    <location>
        <begin position="68"/>
        <end position="88"/>
    </location>
</feature>
<feature type="compositionally biased region" description="Polar residues" evidence="1">
    <location>
        <begin position="345"/>
        <end position="357"/>
    </location>
</feature>
<evidence type="ECO:0000313" key="3">
    <source>
        <dbReference type="EMBL" id="TGZ84973.1"/>
    </source>
</evidence>
<dbReference type="InterPro" id="IPR058055">
    <property type="entry name" value="PA-PLA1"/>
</dbReference>
<proteinExistence type="predicted"/>
<dbReference type="OrthoDB" id="431378at2759"/>
<gene>
    <name evidence="3" type="ORF">EX30DRAFT_337407</name>
</gene>
<dbReference type="SMART" id="SM01127">
    <property type="entry name" value="DDHD"/>
    <property type="match status" value="1"/>
</dbReference>
<feature type="compositionally biased region" description="Low complexity" evidence="1">
    <location>
        <begin position="759"/>
        <end position="775"/>
    </location>
</feature>
<feature type="region of interest" description="Disordered" evidence="1">
    <location>
        <begin position="727"/>
        <end position="776"/>
    </location>
</feature>
<dbReference type="SUPFAM" id="SSF53474">
    <property type="entry name" value="alpha/beta-Hydrolases"/>
    <property type="match status" value="1"/>
</dbReference>
<feature type="region of interest" description="Disordered" evidence="1">
    <location>
        <begin position="1"/>
        <end position="51"/>
    </location>
</feature>
<dbReference type="InParanoid" id="A0A4S2N6X2"/>
<evidence type="ECO:0000259" key="2">
    <source>
        <dbReference type="PROSITE" id="PS51043"/>
    </source>
</evidence>
<protein>
    <submittedName>
        <fullName evidence="3">DDHD-domain-containing protein</fullName>
    </submittedName>
</protein>
<dbReference type="FunCoup" id="A0A4S2N6X2">
    <property type="interactions" value="3"/>
</dbReference>
<feature type="compositionally biased region" description="Polar residues" evidence="1">
    <location>
        <begin position="15"/>
        <end position="30"/>
    </location>
</feature>
<dbReference type="GO" id="GO:0046872">
    <property type="term" value="F:metal ion binding"/>
    <property type="evidence" value="ECO:0007669"/>
    <property type="project" value="InterPro"/>
</dbReference>
<evidence type="ECO:0000256" key="1">
    <source>
        <dbReference type="SAM" id="MobiDB-lite"/>
    </source>
</evidence>
<feature type="domain" description="DDHD" evidence="2">
    <location>
        <begin position="604"/>
        <end position="854"/>
    </location>
</feature>
<dbReference type="Pfam" id="PF02862">
    <property type="entry name" value="DDHD"/>
    <property type="match status" value="1"/>
</dbReference>
<feature type="compositionally biased region" description="Polar residues" evidence="1">
    <location>
        <begin position="225"/>
        <end position="248"/>
    </location>
</feature>
<dbReference type="InterPro" id="IPR004177">
    <property type="entry name" value="DDHD_dom"/>
</dbReference>
<feature type="region of interest" description="Disordered" evidence="1">
    <location>
        <begin position="315"/>
        <end position="363"/>
    </location>
</feature>
<accession>A0A4S2N6X2</accession>
<dbReference type="PROSITE" id="PS51043">
    <property type="entry name" value="DDHD"/>
    <property type="match status" value="1"/>
</dbReference>
<dbReference type="InterPro" id="IPR029058">
    <property type="entry name" value="AB_hydrolase_fold"/>
</dbReference>
<dbReference type="Pfam" id="PF23463">
    <property type="entry name" value="WWE_2"/>
    <property type="match status" value="1"/>
</dbReference>
<reference evidence="3 4" key="1">
    <citation type="submission" date="2019-04" db="EMBL/GenBank/DDBJ databases">
        <title>Comparative genomics and transcriptomics to analyze fruiting body development in filamentous ascomycetes.</title>
        <authorList>
            <consortium name="DOE Joint Genome Institute"/>
            <person name="Lutkenhaus R."/>
            <person name="Traeger S."/>
            <person name="Breuer J."/>
            <person name="Kuo A."/>
            <person name="Lipzen A."/>
            <person name="Pangilinan J."/>
            <person name="Dilworth D."/>
            <person name="Sandor L."/>
            <person name="Poggeler S."/>
            <person name="Barry K."/>
            <person name="Grigoriev I.V."/>
            <person name="Nowrousian M."/>
        </authorList>
    </citation>
    <scope>NUCLEOTIDE SEQUENCE [LARGE SCALE GENOMIC DNA]</scope>
    <source>
        <strain evidence="3 4">CBS 389.68</strain>
    </source>
</reference>